<protein>
    <submittedName>
        <fullName evidence="1">CoA-transferase subunit beta</fullName>
    </submittedName>
</protein>
<dbReference type="InterPro" id="IPR004165">
    <property type="entry name" value="CoA_trans_fam_I"/>
</dbReference>
<keyword evidence="2" id="KW-1185">Reference proteome</keyword>
<evidence type="ECO:0000313" key="1">
    <source>
        <dbReference type="EMBL" id="BBO78156.1"/>
    </source>
</evidence>
<dbReference type="RefSeq" id="WP_155306818.1">
    <property type="nucleotide sequence ID" value="NZ_AP021875.1"/>
</dbReference>
<reference evidence="1 2" key="1">
    <citation type="submission" date="2019-11" db="EMBL/GenBank/DDBJ databases">
        <title>Comparative genomics of hydrocarbon-degrading Desulfosarcina strains.</title>
        <authorList>
            <person name="Watanabe M."/>
            <person name="Kojima H."/>
            <person name="Fukui M."/>
        </authorList>
    </citation>
    <scope>NUCLEOTIDE SEQUENCE [LARGE SCALE GENOMIC DNA]</scope>
    <source>
        <strain evidence="1 2">PP31</strain>
    </source>
</reference>
<accession>A0A5K7Z8J2</accession>
<dbReference type="EMBL" id="AP021875">
    <property type="protein sequence ID" value="BBO78156.1"/>
    <property type="molecule type" value="Genomic_DNA"/>
</dbReference>
<name>A0A5K7Z8J2_9BACT</name>
<dbReference type="SUPFAM" id="SSF100950">
    <property type="entry name" value="NagB/RpiA/CoA transferase-like"/>
    <property type="match status" value="1"/>
</dbReference>
<dbReference type="Gene3D" id="3.40.1080.10">
    <property type="entry name" value="Glutaconate Coenzyme A-transferase"/>
    <property type="match status" value="1"/>
</dbReference>
<sequence length="258" mass="27643">MTKQTDYTQREMMAVAAAREIRDGDIVFCGTGISMLAAMAAKHISAPNSVIFFETGAIDSQLEEVPLAVGDSRVMFATSVNGSLADAFATMQNRFTGRKVVGIMGAAQIDPYGNLNSTVIGDYDAPKVRFSGSGGACDVASFVNRTIIFMQHARRKFVPKLDYLTSPGWLDGPDGRKNAGLPGGGPACVITDMAIMGFDERSRKMLLRGCFAGVTKDTVLDNMGFSVDTSRAETIPPPSAEELAILREKCDPQRLILG</sequence>
<evidence type="ECO:0000313" key="2">
    <source>
        <dbReference type="Proteomes" id="UP000427769"/>
    </source>
</evidence>
<proteinExistence type="predicted"/>
<dbReference type="AlphaFoldDB" id="A0A5K7Z8J2"/>
<organism evidence="1 2">
    <name type="scientific">Desulfosarcina widdelii</name>
    <dbReference type="NCBI Taxonomy" id="947919"/>
    <lineage>
        <taxon>Bacteria</taxon>
        <taxon>Pseudomonadati</taxon>
        <taxon>Thermodesulfobacteriota</taxon>
        <taxon>Desulfobacteria</taxon>
        <taxon>Desulfobacterales</taxon>
        <taxon>Desulfosarcinaceae</taxon>
        <taxon>Desulfosarcina</taxon>
    </lineage>
</organism>
<dbReference type="SMART" id="SM00882">
    <property type="entry name" value="CoA_trans"/>
    <property type="match status" value="1"/>
</dbReference>
<dbReference type="Proteomes" id="UP000427769">
    <property type="component" value="Chromosome"/>
</dbReference>
<dbReference type="OrthoDB" id="9813111at2"/>
<dbReference type="InterPro" id="IPR037171">
    <property type="entry name" value="NagB/RpiA_transferase-like"/>
</dbReference>
<dbReference type="GO" id="GO:0008410">
    <property type="term" value="F:CoA-transferase activity"/>
    <property type="evidence" value="ECO:0007669"/>
    <property type="project" value="InterPro"/>
</dbReference>
<gene>
    <name evidence="1" type="ORF">DSCW_55730</name>
</gene>
<dbReference type="PANTHER" id="PTHR43293:SF3">
    <property type="entry name" value="CHOLESTEROL RING-CLEAVING HYDROLASE IPDB SUBUNIT"/>
    <property type="match status" value="1"/>
</dbReference>
<keyword evidence="1" id="KW-0808">Transferase</keyword>
<dbReference type="KEGG" id="dwd:DSCW_55730"/>
<dbReference type="PANTHER" id="PTHR43293">
    <property type="entry name" value="ACETATE COA-TRANSFERASE YDIF"/>
    <property type="match status" value="1"/>
</dbReference>
<dbReference type="Pfam" id="PF01144">
    <property type="entry name" value="CoA_trans"/>
    <property type="match status" value="1"/>
</dbReference>